<protein>
    <submittedName>
        <fullName evidence="8">Signaling lymphocytic activation molecule family member 1</fullName>
    </submittedName>
</protein>
<dbReference type="Proteomes" id="UP000694385">
    <property type="component" value="Unassembled WGS sequence"/>
</dbReference>
<dbReference type="Pfam" id="PF06214">
    <property type="entry name" value="SLAM"/>
    <property type="match status" value="1"/>
</dbReference>
<dbReference type="InterPro" id="IPR036179">
    <property type="entry name" value="Ig-like_dom_sf"/>
</dbReference>
<dbReference type="InterPro" id="IPR015631">
    <property type="entry name" value="CD2/SLAM_rcpt"/>
</dbReference>
<dbReference type="GO" id="GO:0001618">
    <property type="term" value="F:virus receptor activity"/>
    <property type="evidence" value="ECO:0007669"/>
    <property type="project" value="Ensembl"/>
</dbReference>
<dbReference type="GO" id="GO:0045335">
    <property type="term" value="C:phagocytic vesicle"/>
    <property type="evidence" value="ECO:0007669"/>
    <property type="project" value="Ensembl"/>
</dbReference>
<evidence type="ECO:0000256" key="1">
    <source>
        <dbReference type="ARBA" id="ARBA00004370"/>
    </source>
</evidence>
<evidence type="ECO:0000259" key="7">
    <source>
        <dbReference type="PROSITE" id="PS50835"/>
    </source>
</evidence>
<dbReference type="GO" id="GO:0070374">
    <property type="term" value="P:positive regulation of ERK1 and ERK2 cascade"/>
    <property type="evidence" value="ECO:0007669"/>
    <property type="project" value="Ensembl"/>
</dbReference>
<sequence length="336" mass="36548">MDPQRLLSLSFLLVLSLAFELSYGTGGDPTECPLILKQLGSDILLPLTSERINKSMSKSIRILVTMATSKRNSTRKKIVSLFPSEESVPRYVGKGYQFHLENMSLRILGGTKKNEGWYYTALEKNVSVQNFCVQLKLYEQVSTPEIKVLSRTQEKNGTCSLTLTCTVKSGDHVAYRWSDGAGTPLLSPANSSHLLNVSLGSQRAASIYTCTVRNPVSNSSQAFDPTNSCGPALSESRPWVLPVGLSGAIASVILIVIVTITLGIKGKANPPVMEDKSLTVYAQVQKPGILQEKPDDDLLTQDPCTTIYVAAEEPVQEPVQKPNPITVYASVTLPES</sequence>
<keyword evidence="5" id="KW-0812">Transmembrane</keyword>
<evidence type="ECO:0000313" key="9">
    <source>
        <dbReference type="Proteomes" id="UP000694385"/>
    </source>
</evidence>
<dbReference type="GO" id="GO:0032695">
    <property type="term" value="P:negative regulation of interleukin-12 production"/>
    <property type="evidence" value="ECO:0007669"/>
    <property type="project" value="Ensembl"/>
</dbReference>
<feature type="chain" id="PRO_5034459509" evidence="6">
    <location>
        <begin position="28"/>
        <end position="336"/>
    </location>
</feature>
<dbReference type="InterPro" id="IPR007110">
    <property type="entry name" value="Ig-like_dom"/>
</dbReference>
<dbReference type="GO" id="GO:0042802">
    <property type="term" value="F:identical protein binding"/>
    <property type="evidence" value="ECO:0007669"/>
    <property type="project" value="Ensembl"/>
</dbReference>
<dbReference type="GO" id="GO:0032720">
    <property type="term" value="P:negative regulation of tumor necrosis factor production"/>
    <property type="evidence" value="ECO:0007669"/>
    <property type="project" value="Ensembl"/>
</dbReference>
<dbReference type="AlphaFoldDB" id="A0A8C5JZG6"/>
<dbReference type="GO" id="GO:0046330">
    <property type="term" value="P:positive regulation of JNK cascade"/>
    <property type="evidence" value="ECO:0007669"/>
    <property type="project" value="Ensembl"/>
</dbReference>
<dbReference type="GO" id="GO:0009897">
    <property type="term" value="C:external side of plasma membrane"/>
    <property type="evidence" value="ECO:0007669"/>
    <property type="project" value="Ensembl"/>
</dbReference>
<dbReference type="GO" id="GO:0032715">
    <property type="term" value="P:negative regulation of interleukin-6 production"/>
    <property type="evidence" value="ECO:0007669"/>
    <property type="project" value="Ensembl"/>
</dbReference>
<dbReference type="GO" id="GO:0042104">
    <property type="term" value="P:positive regulation of activated T cell proliferation"/>
    <property type="evidence" value="ECO:0007669"/>
    <property type="project" value="Ensembl"/>
</dbReference>
<dbReference type="GO" id="GO:0032729">
    <property type="term" value="P:positive regulation of type II interferon production"/>
    <property type="evidence" value="ECO:0007669"/>
    <property type="project" value="Ensembl"/>
</dbReference>
<organism evidence="8 9">
    <name type="scientific">Jaculus jaculus</name>
    <name type="common">Lesser Egyptian jerboa</name>
    <dbReference type="NCBI Taxonomy" id="51337"/>
    <lineage>
        <taxon>Eukaryota</taxon>
        <taxon>Metazoa</taxon>
        <taxon>Chordata</taxon>
        <taxon>Craniata</taxon>
        <taxon>Vertebrata</taxon>
        <taxon>Euteleostomi</taxon>
        <taxon>Mammalia</taxon>
        <taxon>Eutheria</taxon>
        <taxon>Euarchontoglires</taxon>
        <taxon>Glires</taxon>
        <taxon>Rodentia</taxon>
        <taxon>Myomorpha</taxon>
        <taxon>Dipodoidea</taxon>
        <taxon>Dipodidae</taxon>
        <taxon>Dipodinae</taxon>
        <taxon>Jaculus</taxon>
    </lineage>
</organism>
<dbReference type="GO" id="GO:2000556">
    <property type="term" value="P:positive regulation of T-helper 1 cell cytokine production"/>
    <property type="evidence" value="ECO:0007669"/>
    <property type="project" value="Ensembl"/>
</dbReference>
<dbReference type="Gene3D" id="2.60.40.10">
    <property type="entry name" value="Immunoglobulins"/>
    <property type="match status" value="2"/>
</dbReference>
<dbReference type="GO" id="GO:0038023">
    <property type="term" value="F:signaling receptor activity"/>
    <property type="evidence" value="ECO:0007669"/>
    <property type="project" value="Ensembl"/>
</dbReference>
<accession>A0A8C5JZG6</accession>
<dbReference type="GO" id="GO:0042169">
    <property type="term" value="F:SH2 domain binding"/>
    <property type="evidence" value="ECO:0007669"/>
    <property type="project" value="Ensembl"/>
</dbReference>
<keyword evidence="4" id="KW-0325">Glycoprotein</keyword>
<dbReference type="GO" id="GO:0002232">
    <property type="term" value="P:leukocyte chemotaxis involved in inflammatory response"/>
    <property type="evidence" value="ECO:0007669"/>
    <property type="project" value="Ensembl"/>
</dbReference>
<dbReference type="GO" id="GO:0001779">
    <property type="term" value="P:natural killer cell differentiation"/>
    <property type="evidence" value="ECO:0007669"/>
    <property type="project" value="Ensembl"/>
</dbReference>
<keyword evidence="9" id="KW-1185">Reference proteome</keyword>
<dbReference type="SUPFAM" id="SSF48726">
    <property type="entry name" value="Immunoglobulin"/>
    <property type="match status" value="1"/>
</dbReference>
<dbReference type="GO" id="GO:0032689">
    <property type="term" value="P:negative regulation of type II interferon production"/>
    <property type="evidence" value="ECO:0007669"/>
    <property type="project" value="Ensembl"/>
</dbReference>
<name>A0A8C5JZG6_JACJA</name>
<dbReference type="GO" id="GO:2000349">
    <property type="term" value="P:negative regulation of CD40 signaling pathway"/>
    <property type="evidence" value="ECO:0007669"/>
    <property type="project" value="Ensembl"/>
</dbReference>
<dbReference type="PANTHER" id="PTHR12080">
    <property type="entry name" value="SIGNALING LYMPHOCYTIC ACTIVATION MOLECULE"/>
    <property type="match status" value="1"/>
</dbReference>
<feature type="signal peptide" evidence="6">
    <location>
        <begin position="1"/>
        <end position="27"/>
    </location>
</feature>
<dbReference type="GO" id="GO:2000510">
    <property type="term" value="P:positive regulation of dendritic cell chemotaxis"/>
    <property type="evidence" value="ECO:0007669"/>
    <property type="project" value="Ensembl"/>
</dbReference>
<evidence type="ECO:0000256" key="6">
    <source>
        <dbReference type="SAM" id="SignalP"/>
    </source>
</evidence>
<feature type="transmembrane region" description="Helical" evidence="5">
    <location>
        <begin position="239"/>
        <end position="264"/>
    </location>
</feature>
<dbReference type="GO" id="GO:0010759">
    <property type="term" value="P:positive regulation of macrophage chemotaxis"/>
    <property type="evidence" value="ECO:0007669"/>
    <property type="project" value="Ensembl"/>
</dbReference>
<dbReference type="GO" id="GO:0002277">
    <property type="term" value="P:myeloid dendritic cell activation involved in immune response"/>
    <property type="evidence" value="ECO:0007669"/>
    <property type="project" value="Ensembl"/>
</dbReference>
<comment type="subcellular location">
    <subcellularLocation>
        <location evidence="1">Membrane</location>
    </subcellularLocation>
</comment>
<evidence type="ECO:0000256" key="4">
    <source>
        <dbReference type="ARBA" id="ARBA00023180"/>
    </source>
</evidence>
<dbReference type="OMA" id="DHVAYNW"/>
<reference evidence="8" key="1">
    <citation type="submission" date="2025-08" db="UniProtKB">
        <authorList>
            <consortium name="Ensembl"/>
        </authorList>
    </citation>
    <scope>IDENTIFICATION</scope>
</reference>
<dbReference type="GO" id="GO:0002725">
    <property type="term" value="P:negative regulation of T cell cytokine production"/>
    <property type="evidence" value="ECO:0007669"/>
    <property type="project" value="Ensembl"/>
</dbReference>
<dbReference type="InterPro" id="IPR010407">
    <property type="entry name" value="Sig_lymph_act_molc_N"/>
</dbReference>
<dbReference type="InterPro" id="IPR013783">
    <property type="entry name" value="Ig-like_fold"/>
</dbReference>
<keyword evidence="5" id="KW-1133">Transmembrane helix</keyword>
<dbReference type="Ensembl" id="ENSJJAT00000000732.1">
    <property type="protein sequence ID" value="ENSJJAP00000000696.1"/>
    <property type="gene ID" value="ENSJJAG00000000565.1"/>
</dbReference>
<evidence type="ECO:0000313" key="8">
    <source>
        <dbReference type="Ensembl" id="ENSJJAP00000000696.1"/>
    </source>
</evidence>
<keyword evidence="2 6" id="KW-0732">Signal</keyword>
<dbReference type="PROSITE" id="PS50835">
    <property type="entry name" value="IG_LIKE"/>
    <property type="match status" value="1"/>
</dbReference>
<feature type="domain" description="Ig-like" evidence="7">
    <location>
        <begin position="144"/>
        <end position="228"/>
    </location>
</feature>
<dbReference type="PANTHER" id="PTHR12080:SF49">
    <property type="entry name" value="SIGNALING LYMPHOCYTIC ACTIVATION MOLECULE"/>
    <property type="match status" value="1"/>
</dbReference>
<keyword evidence="3 5" id="KW-0472">Membrane</keyword>
<evidence type="ECO:0000256" key="3">
    <source>
        <dbReference type="ARBA" id="ARBA00023136"/>
    </source>
</evidence>
<dbReference type="GO" id="GO:0001787">
    <property type="term" value="P:natural killer cell proliferation"/>
    <property type="evidence" value="ECO:0007669"/>
    <property type="project" value="Ensembl"/>
</dbReference>
<evidence type="ECO:0000256" key="5">
    <source>
        <dbReference type="SAM" id="Phobius"/>
    </source>
</evidence>
<dbReference type="GO" id="GO:0031338">
    <property type="term" value="P:regulation of vesicle fusion"/>
    <property type="evidence" value="ECO:0007669"/>
    <property type="project" value="Ensembl"/>
</dbReference>
<proteinExistence type="predicted"/>
<dbReference type="GeneTree" id="ENSGT01030000234540"/>
<evidence type="ECO:0000256" key="2">
    <source>
        <dbReference type="ARBA" id="ARBA00022729"/>
    </source>
</evidence>
<reference evidence="8" key="2">
    <citation type="submission" date="2025-09" db="UniProtKB">
        <authorList>
            <consortium name="Ensembl"/>
        </authorList>
    </citation>
    <scope>IDENTIFICATION</scope>
</reference>